<dbReference type="Proteomes" id="UP000018418">
    <property type="component" value="Unassembled WGS sequence"/>
</dbReference>
<dbReference type="EMBL" id="AYEU01000003">
    <property type="protein sequence ID" value="ESK52498.1"/>
    <property type="molecule type" value="Genomic_DNA"/>
</dbReference>
<comment type="caution">
    <text evidence="1">The sequence shown here is derived from an EMBL/GenBank/DDBJ whole genome shotgun (WGS) entry which is preliminary data.</text>
</comment>
<gene>
    <name evidence="1" type="ORF">P255_00650</name>
</gene>
<accession>V2UDE6</accession>
<organism evidence="1 2">
    <name type="scientific">Acinetobacter brisouii CIP 110357</name>
    <dbReference type="NCBI Taxonomy" id="1341683"/>
    <lineage>
        <taxon>Bacteria</taxon>
        <taxon>Pseudomonadati</taxon>
        <taxon>Pseudomonadota</taxon>
        <taxon>Gammaproteobacteria</taxon>
        <taxon>Moraxellales</taxon>
        <taxon>Moraxellaceae</taxon>
        <taxon>Acinetobacter</taxon>
    </lineage>
</organism>
<dbReference type="AlphaFoldDB" id="V2UDE6"/>
<protein>
    <recommendedName>
        <fullName evidence="3">DUF2946 domain-containing protein</fullName>
    </recommendedName>
</protein>
<proteinExistence type="predicted"/>
<dbReference type="PATRIC" id="fig|1341683.3.peg.646"/>
<name>V2UDE6_9GAMM</name>
<dbReference type="STRING" id="396323.VH98_09415"/>
<evidence type="ECO:0000313" key="2">
    <source>
        <dbReference type="Proteomes" id="UP000018418"/>
    </source>
</evidence>
<reference evidence="1 2" key="1">
    <citation type="submission" date="2013-10" db="EMBL/GenBank/DDBJ databases">
        <title>The Genome Sequence of Acinetobacter brisouii CIP 110357.</title>
        <authorList>
            <consortium name="The Broad Institute Genomics Platform"/>
            <consortium name="The Broad Institute Genome Sequencing Center for Infectious Disease"/>
            <person name="Cerqueira G."/>
            <person name="Feldgarden M."/>
            <person name="Courvalin P."/>
            <person name="Grillot-Courvalin C."/>
            <person name="Clermont D."/>
            <person name="Rocha E."/>
            <person name="Yoon E.-J."/>
            <person name="Nemec A."/>
            <person name="Young S.K."/>
            <person name="Zeng Q."/>
            <person name="Gargeya S."/>
            <person name="Fitzgerald M."/>
            <person name="Abouelleil A."/>
            <person name="Alvarado L."/>
            <person name="Berlin A.M."/>
            <person name="Chapman S.B."/>
            <person name="Gainer-Dewar J."/>
            <person name="Goldberg J."/>
            <person name="Gnerre S."/>
            <person name="Griggs A."/>
            <person name="Gujja S."/>
            <person name="Hansen M."/>
            <person name="Howarth C."/>
            <person name="Imamovic A."/>
            <person name="Ireland A."/>
            <person name="Larimer J."/>
            <person name="McCowan C."/>
            <person name="Murphy C."/>
            <person name="Pearson M."/>
            <person name="Poon T.W."/>
            <person name="Priest M."/>
            <person name="Roberts A."/>
            <person name="Saif S."/>
            <person name="Shea T."/>
            <person name="Sykes S."/>
            <person name="Wortman J."/>
            <person name="Nusbaum C."/>
            <person name="Birren B."/>
        </authorList>
    </citation>
    <scope>NUCLEOTIDE SEQUENCE [LARGE SCALE GENOMIC DNA]</scope>
    <source>
        <strain evidence="1 2">CIP 110357</strain>
    </source>
</reference>
<sequence>MLLQIAVFLQALLPENFQISPVCATVSDALALTNTNPSNATQMNMSMADMSHMQGMHMSSHVSVHDKHQHDPNHECLYCKVYGHVVAFLDLEIKEVFERLQVRLIAFQKAFKHIYFVLQRLFLIPQGRAPPLFA</sequence>
<dbReference type="RefSeq" id="WP_004903545.1">
    <property type="nucleotide sequence ID" value="NZ_BBTI01000001.1"/>
</dbReference>
<dbReference type="OrthoDB" id="6717385at2"/>
<keyword evidence="2" id="KW-1185">Reference proteome</keyword>
<evidence type="ECO:0000313" key="1">
    <source>
        <dbReference type="EMBL" id="ESK52498.1"/>
    </source>
</evidence>
<evidence type="ECO:0008006" key="3">
    <source>
        <dbReference type="Google" id="ProtNLM"/>
    </source>
</evidence>
<dbReference type="HOGENOM" id="CLU_151724_0_0_6"/>